<evidence type="ECO:0000313" key="3">
    <source>
        <dbReference type="EMBL" id="QGZ36942.1"/>
    </source>
</evidence>
<dbReference type="PANTHER" id="PTHR43391:SF94">
    <property type="entry name" value="OXIDOREDUCTASE-RELATED"/>
    <property type="match status" value="1"/>
</dbReference>
<dbReference type="Gene3D" id="3.40.50.720">
    <property type="entry name" value="NAD(P)-binding Rossmann-like Domain"/>
    <property type="match status" value="1"/>
</dbReference>
<reference evidence="3 4" key="1">
    <citation type="submission" date="2019-12" db="EMBL/GenBank/DDBJ databases">
        <title>The genome of Stappia indica PHM037.</title>
        <authorList>
            <person name="Kacar D."/>
            <person name="Galan B."/>
            <person name="Canedo L."/>
            <person name="Rodriguez P."/>
            <person name="de la Calle F."/>
            <person name="Garcia J.L."/>
        </authorList>
    </citation>
    <scope>NUCLEOTIDE SEQUENCE [LARGE SCALE GENOMIC DNA]</scope>
    <source>
        <strain evidence="3 4">PHM037</strain>
    </source>
</reference>
<organism evidence="3 4">
    <name type="scientific">Stappia indica</name>
    <dbReference type="NCBI Taxonomy" id="538381"/>
    <lineage>
        <taxon>Bacteria</taxon>
        <taxon>Pseudomonadati</taxon>
        <taxon>Pseudomonadota</taxon>
        <taxon>Alphaproteobacteria</taxon>
        <taxon>Hyphomicrobiales</taxon>
        <taxon>Stappiaceae</taxon>
        <taxon>Stappia</taxon>
    </lineage>
</organism>
<evidence type="ECO:0000256" key="1">
    <source>
        <dbReference type="ARBA" id="ARBA00006484"/>
    </source>
</evidence>
<dbReference type="AlphaFoldDB" id="A0A857CER6"/>
<dbReference type="OrthoDB" id="335726at2"/>
<keyword evidence="2" id="KW-0560">Oxidoreductase</keyword>
<sequence>MRSKASGAVAPQDGVAWVTGASSGIGAALALELQRHGWTVAVTARSADALQELAGLALPGAILPMPGDVTDAERMAEIVAELEERHGGIAMAVLNAGVYLPVDGTDPDLSAFHTSFDVNLKGTANALVPLVKAMKPRKRGQIAIVASVAGYSGLPTSAAYGATKAGLINLAEAMKFDLDRLGICLQVISPGFVDTPATKDNPFPMPHLMSVDAAVAEVVEGLEHPADFEISFPKRFTRQLKLLRMLPYRLYFPLVARATGWSRKGDPAAEPKDKA</sequence>
<dbReference type="InterPro" id="IPR002347">
    <property type="entry name" value="SDR_fam"/>
</dbReference>
<dbReference type="KEGG" id="siw:GH266_22045"/>
<dbReference type="RefSeq" id="WP_158195760.1">
    <property type="nucleotide sequence ID" value="NZ_CP046908.1"/>
</dbReference>
<dbReference type="EMBL" id="CP046908">
    <property type="protein sequence ID" value="QGZ36942.1"/>
    <property type="molecule type" value="Genomic_DNA"/>
</dbReference>
<dbReference type="PANTHER" id="PTHR43391">
    <property type="entry name" value="RETINOL DEHYDROGENASE-RELATED"/>
    <property type="match status" value="1"/>
</dbReference>
<evidence type="ECO:0000256" key="2">
    <source>
        <dbReference type="ARBA" id="ARBA00023002"/>
    </source>
</evidence>
<dbReference type="Proteomes" id="UP000435648">
    <property type="component" value="Chromosome"/>
</dbReference>
<accession>A0A857CER6</accession>
<evidence type="ECO:0000313" key="4">
    <source>
        <dbReference type="Proteomes" id="UP000435648"/>
    </source>
</evidence>
<dbReference type="InterPro" id="IPR036291">
    <property type="entry name" value="NAD(P)-bd_dom_sf"/>
</dbReference>
<comment type="similarity">
    <text evidence="1">Belongs to the short-chain dehydrogenases/reductases (SDR) family.</text>
</comment>
<dbReference type="Pfam" id="PF00106">
    <property type="entry name" value="adh_short"/>
    <property type="match status" value="1"/>
</dbReference>
<name>A0A857CER6_9HYPH</name>
<proteinExistence type="inferred from homology"/>
<dbReference type="GO" id="GO:0016491">
    <property type="term" value="F:oxidoreductase activity"/>
    <property type="evidence" value="ECO:0007669"/>
    <property type="project" value="UniProtKB-KW"/>
</dbReference>
<dbReference type="SUPFAM" id="SSF51735">
    <property type="entry name" value="NAD(P)-binding Rossmann-fold domains"/>
    <property type="match status" value="1"/>
</dbReference>
<dbReference type="PRINTS" id="PR00081">
    <property type="entry name" value="GDHRDH"/>
</dbReference>
<protein>
    <submittedName>
        <fullName evidence="3">SDR family NAD(P)-dependent oxidoreductase</fullName>
    </submittedName>
</protein>
<gene>
    <name evidence="3" type="ORF">GH266_22045</name>
</gene>